<protein>
    <submittedName>
        <fullName evidence="2">Uncharacterized protein</fullName>
    </submittedName>
</protein>
<comment type="caution">
    <text evidence="2">The sequence shown here is derived from an EMBL/GenBank/DDBJ whole genome shotgun (WGS) entry which is preliminary data.</text>
</comment>
<evidence type="ECO:0000256" key="1">
    <source>
        <dbReference type="SAM" id="Phobius"/>
    </source>
</evidence>
<name>A0A8T1RFP4_CARIL</name>
<proteinExistence type="predicted"/>
<reference evidence="2" key="1">
    <citation type="submission" date="2020-12" db="EMBL/GenBank/DDBJ databases">
        <title>WGS assembly of Carya illinoinensis cv. Pawnee.</title>
        <authorList>
            <person name="Platts A."/>
            <person name="Shu S."/>
            <person name="Wright S."/>
            <person name="Barry K."/>
            <person name="Edger P."/>
            <person name="Pires J.C."/>
            <person name="Schmutz J."/>
        </authorList>
    </citation>
    <scope>NUCLEOTIDE SEQUENCE</scope>
    <source>
        <tissue evidence="2">Leaf</tissue>
    </source>
</reference>
<feature type="transmembrane region" description="Helical" evidence="1">
    <location>
        <begin position="6"/>
        <end position="25"/>
    </location>
</feature>
<gene>
    <name evidence="2" type="ORF">CIPAW_02G160000</name>
</gene>
<dbReference type="Proteomes" id="UP000811609">
    <property type="component" value="Chromosome 2"/>
</dbReference>
<evidence type="ECO:0000313" key="2">
    <source>
        <dbReference type="EMBL" id="KAG6665424.1"/>
    </source>
</evidence>
<dbReference type="EMBL" id="CM031810">
    <property type="protein sequence ID" value="KAG6665424.1"/>
    <property type="molecule type" value="Genomic_DNA"/>
</dbReference>
<accession>A0A8T1RFP4</accession>
<evidence type="ECO:0000313" key="3">
    <source>
        <dbReference type="Proteomes" id="UP000811609"/>
    </source>
</evidence>
<dbReference type="AlphaFoldDB" id="A0A8T1RFP4"/>
<keyword evidence="1" id="KW-0812">Transmembrane</keyword>
<organism evidence="2 3">
    <name type="scientific">Carya illinoinensis</name>
    <name type="common">Pecan</name>
    <dbReference type="NCBI Taxonomy" id="32201"/>
    <lineage>
        <taxon>Eukaryota</taxon>
        <taxon>Viridiplantae</taxon>
        <taxon>Streptophyta</taxon>
        <taxon>Embryophyta</taxon>
        <taxon>Tracheophyta</taxon>
        <taxon>Spermatophyta</taxon>
        <taxon>Magnoliopsida</taxon>
        <taxon>eudicotyledons</taxon>
        <taxon>Gunneridae</taxon>
        <taxon>Pentapetalae</taxon>
        <taxon>rosids</taxon>
        <taxon>fabids</taxon>
        <taxon>Fagales</taxon>
        <taxon>Juglandaceae</taxon>
        <taxon>Carya</taxon>
    </lineage>
</organism>
<keyword evidence="3" id="KW-1185">Reference proteome</keyword>
<sequence length="69" mass="8159">MDSLHLNLVTINIVFLFLFIFSHGMDPSHLNLSKICQLPIKQSKEFSCRFYNSKVTHILKFLIHLEFSY</sequence>
<keyword evidence="1" id="KW-0472">Membrane</keyword>
<keyword evidence="1" id="KW-1133">Transmembrane helix</keyword>